<feature type="domain" description="TFIIS-type" evidence="11">
    <location>
        <begin position="92"/>
        <end position="132"/>
    </location>
</feature>
<keyword evidence="3" id="KW-0479">Metal-binding</keyword>
<evidence type="ECO:0000256" key="2">
    <source>
        <dbReference type="ARBA" id="ARBA00022478"/>
    </source>
</evidence>
<keyword evidence="5" id="KW-0862">Zinc</keyword>
<comment type="function">
    <text evidence="8">DNA-dependent RNA polymerase catalyzes the transcription of DNA into RNA using the four ribonucleoside triphosphates as substrates.</text>
</comment>
<sequence length="135" mass="14460">MLSKKAPAKTQQHSLVFCNDCGALLDPPAGAEDFVTCYCCGSAVEATAFESIEVVTKSKPSTFPERPKLPSAGAGEDDAERATAHLRDGATIKEKCPKCDAPEMVFHTAQLRSADEGQTVFYSCVKCGYKYSVNS</sequence>
<evidence type="ECO:0000256" key="6">
    <source>
        <dbReference type="ARBA" id="ARBA00023163"/>
    </source>
</evidence>
<dbReference type="Gene3D" id="2.20.25.10">
    <property type="match status" value="1"/>
</dbReference>
<dbReference type="InterPro" id="IPR012164">
    <property type="entry name" value="Rpa12/Rpb9/Rpc10/TFS"/>
</dbReference>
<comment type="subcellular location">
    <subcellularLocation>
        <location evidence="1">Nucleus</location>
        <location evidence="1">Nucleolus</location>
    </subcellularLocation>
</comment>
<evidence type="ECO:0000259" key="11">
    <source>
        <dbReference type="PROSITE" id="PS51133"/>
    </source>
</evidence>
<evidence type="ECO:0000313" key="12">
    <source>
        <dbReference type="EMBL" id="KAL2918473.1"/>
    </source>
</evidence>
<dbReference type="PROSITE" id="PS51133">
    <property type="entry name" value="ZF_TFIIS_2"/>
    <property type="match status" value="1"/>
</dbReference>
<protein>
    <recommendedName>
        <fullName evidence="8">DNA-directed RNA polymerase subunit</fullName>
    </recommendedName>
</protein>
<keyword evidence="7 8" id="KW-0539">Nucleus</keyword>
<evidence type="ECO:0000256" key="10">
    <source>
        <dbReference type="SAM" id="MobiDB-lite"/>
    </source>
</evidence>
<dbReference type="Pfam" id="PF01096">
    <property type="entry name" value="Zn_ribbon_TFIIS"/>
    <property type="match status" value="1"/>
</dbReference>
<keyword evidence="13" id="KW-1185">Reference proteome</keyword>
<keyword evidence="4 9" id="KW-0863">Zinc-finger</keyword>
<dbReference type="PIRSF" id="PIRSF005586">
    <property type="entry name" value="RNApol_RpoM"/>
    <property type="match status" value="1"/>
</dbReference>
<dbReference type="EMBL" id="JADGIZ020000006">
    <property type="protein sequence ID" value="KAL2918473.1"/>
    <property type="molecule type" value="Genomic_DNA"/>
</dbReference>
<dbReference type="PROSITE" id="PS01030">
    <property type="entry name" value="RNA_POL_M_15KD"/>
    <property type="match status" value="1"/>
</dbReference>
<keyword evidence="6 8" id="KW-0804">Transcription</keyword>
<dbReference type="SUPFAM" id="SSF57783">
    <property type="entry name" value="Zinc beta-ribbon"/>
    <property type="match status" value="1"/>
</dbReference>
<evidence type="ECO:0000256" key="5">
    <source>
        <dbReference type="ARBA" id="ARBA00022833"/>
    </source>
</evidence>
<evidence type="ECO:0000256" key="9">
    <source>
        <dbReference type="PROSITE-ProRule" id="PRU00472"/>
    </source>
</evidence>
<dbReference type="SMART" id="SM00440">
    <property type="entry name" value="ZnF_C2C2"/>
    <property type="match status" value="1"/>
</dbReference>
<dbReference type="PANTHER" id="PTHR11239:SF14">
    <property type="entry name" value="DNA-DIRECTED RNA POLYMERASE I SUBUNIT RPA12"/>
    <property type="match status" value="1"/>
</dbReference>
<evidence type="ECO:0000256" key="1">
    <source>
        <dbReference type="ARBA" id="ARBA00004604"/>
    </source>
</evidence>
<organism evidence="12 13">
    <name type="scientific">Polyrhizophydium stewartii</name>
    <dbReference type="NCBI Taxonomy" id="2732419"/>
    <lineage>
        <taxon>Eukaryota</taxon>
        <taxon>Fungi</taxon>
        <taxon>Fungi incertae sedis</taxon>
        <taxon>Chytridiomycota</taxon>
        <taxon>Chytridiomycota incertae sedis</taxon>
        <taxon>Chytridiomycetes</taxon>
        <taxon>Rhizophydiales</taxon>
        <taxon>Rhizophydiales incertae sedis</taxon>
        <taxon>Polyrhizophydium</taxon>
    </lineage>
</organism>
<dbReference type="InterPro" id="IPR034004">
    <property type="entry name" value="Zn_ribbon_RPA12_C"/>
</dbReference>
<reference evidence="12 13" key="1">
    <citation type="submission" date="2023-09" db="EMBL/GenBank/DDBJ databases">
        <title>Pangenome analysis of Batrachochytrium dendrobatidis and related Chytrids.</title>
        <authorList>
            <person name="Yacoub M.N."/>
            <person name="Stajich J.E."/>
            <person name="James T.Y."/>
        </authorList>
    </citation>
    <scope>NUCLEOTIDE SEQUENCE [LARGE SCALE GENOMIC DNA]</scope>
    <source>
        <strain evidence="12 13">JEL0888</strain>
    </source>
</reference>
<dbReference type="InterPro" id="IPR019761">
    <property type="entry name" value="DNA-dir_RNA_pol-M_15_CS"/>
</dbReference>
<comment type="similarity">
    <text evidence="8">Belongs to the archaeal rpoM/eukaryotic RPA12/RPB9/RPC11 RNA polymerase family.</text>
</comment>
<proteinExistence type="inferred from homology"/>
<comment type="caution">
    <text evidence="12">The sequence shown here is derived from an EMBL/GenBank/DDBJ whole genome shotgun (WGS) entry which is preliminary data.</text>
</comment>
<evidence type="ECO:0000256" key="7">
    <source>
        <dbReference type="ARBA" id="ARBA00023242"/>
    </source>
</evidence>
<evidence type="ECO:0000256" key="4">
    <source>
        <dbReference type="ARBA" id="ARBA00022771"/>
    </source>
</evidence>
<feature type="region of interest" description="Disordered" evidence="10">
    <location>
        <begin position="60"/>
        <end position="81"/>
    </location>
</feature>
<evidence type="ECO:0000256" key="8">
    <source>
        <dbReference type="PIRNR" id="PIRNR005586"/>
    </source>
</evidence>
<keyword evidence="2 8" id="KW-0240">DNA-directed RNA polymerase</keyword>
<dbReference type="CDD" id="cd10507">
    <property type="entry name" value="Zn-ribbon_RPA12"/>
    <property type="match status" value="1"/>
</dbReference>
<dbReference type="Proteomes" id="UP001527925">
    <property type="component" value="Unassembled WGS sequence"/>
</dbReference>
<dbReference type="GO" id="GO:0000428">
    <property type="term" value="C:DNA-directed RNA polymerase complex"/>
    <property type="evidence" value="ECO:0007669"/>
    <property type="project" value="UniProtKB-KW"/>
</dbReference>
<name>A0ABR4NG14_9FUNG</name>
<dbReference type="PANTHER" id="PTHR11239">
    <property type="entry name" value="DNA-DIRECTED RNA POLYMERASE"/>
    <property type="match status" value="1"/>
</dbReference>
<accession>A0ABR4NG14</accession>
<gene>
    <name evidence="12" type="primary">RPA12</name>
    <name evidence="12" type="ORF">HK105_201874</name>
</gene>
<dbReference type="InterPro" id="IPR001222">
    <property type="entry name" value="Znf_TFIIS"/>
</dbReference>
<evidence type="ECO:0000256" key="3">
    <source>
        <dbReference type="ARBA" id="ARBA00022723"/>
    </source>
</evidence>
<evidence type="ECO:0000313" key="13">
    <source>
        <dbReference type="Proteomes" id="UP001527925"/>
    </source>
</evidence>